<dbReference type="InterPro" id="IPR018490">
    <property type="entry name" value="cNMP-bd_dom_sf"/>
</dbReference>
<evidence type="ECO:0000256" key="5">
    <source>
        <dbReference type="ARBA" id="ARBA00022692"/>
    </source>
</evidence>
<dbReference type="PANTHER" id="PTHR45743:SF53">
    <property type="entry name" value="POTASSIUM CHANNEL"/>
    <property type="match status" value="1"/>
</dbReference>
<dbReference type="SUPFAM" id="SSF51206">
    <property type="entry name" value="cAMP-binding domain-like"/>
    <property type="match status" value="1"/>
</dbReference>
<dbReference type="InterPro" id="IPR014710">
    <property type="entry name" value="RmlC-like_jellyroll"/>
</dbReference>
<keyword evidence="6 13" id="KW-0631">Potassium channel</keyword>
<proteinExistence type="inferred from homology"/>
<organism evidence="15 16">
    <name type="scientific">Solanum commersonii</name>
    <name type="common">Commerson's wild potato</name>
    <name type="synonym">Commerson's nightshade</name>
    <dbReference type="NCBI Taxonomy" id="4109"/>
    <lineage>
        <taxon>Eukaryota</taxon>
        <taxon>Viridiplantae</taxon>
        <taxon>Streptophyta</taxon>
        <taxon>Embryophyta</taxon>
        <taxon>Tracheophyta</taxon>
        <taxon>Spermatophyta</taxon>
        <taxon>Magnoliopsida</taxon>
        <taxon>eudicotyledons</taxon>
        <taxon>Gunneridae</taxon>
        <taxon>Pentapetalae</taxon>
        <taxon>asterids</taxon>
        <taxon>lamiids</taxon>
        <taxon>Solanales</taxon>
        <taxon>Solanaceae</taxon>
        <taxon>Solanoideae</taxon>
        <taxon>Solaneae</taxon>
        <taxon>Solanum</taxon>
    </lineage>
</organism>
<dbReference type="OrthoDB" id="1302082at2759"/>
<keyword evidence="3 13" id="KW-0813">Transport</keyword>
<dbReference type="Gene3D" id="2.60.120.10">
    <property type="entry name" value="Jelly Rolls"/>
    <property type="match status" value="1"/>
</dbReference>
<evidence type="ECO:0000256" key="10">
    <source>
        <dbReference type="ARBA" id="ARBA00023065"/>
    </source>
</evidence>
<evidence type="ECO:0000256" key="12">
    <source>
        <dbReference type="ARBA" id="ARBA00023303"/>
    </source>
</evidence>
<dbReference type="FunFam" id="2.60.120.10:FF:000074">
    <property type="entry name" value="Potassium channel KAT2"/>
    <property type="match status" value="1"/>
</dbReference>
<gene>
    <name evidence="15" type="ORF">H5410_001818</name>
</gene>
<comment type="function">
    <text evidence="13">Potassium channel.</text>
</comment>
<dbReference type="AlphaFoldDB" id="A0A9J6AZU8"/>
<keyword evidence="5" id="KW-0812">Transmembrane</keyword>
<accession>A0A9J6AZU8</accession>
<comment type="similarity">
    <text evidence="2 13">Belongs to the potassium channel family. Plant (TC 1.A.1.4) subfamily.</text>
</comment>
<dbReference type="InterPro" id="IPR000595">
    <property type="entry name" value="cNMP-bd_dom"/>
</dbReference>
<evidence type="ECO:0000256" key="6">
    <source>
        <dbReference type="ARBA" id="ARBA00022826"/>
    </source>
</evidence>
<dbReference type="PANTHER" id="PTHR45743">
    <property type="entry name" value="POTASSIUM CHANNEL AKT1"/>
    <property type="match status" value="1"/>
</dbReference>
<comment type="domain">
    <text evidence="13">The segment S4 is probably the voltage-sensor and is characterized by a series of positively charged amino acids. The pore-forming region H5 is enclosed by the transmembrane segments S5 and S6 in the Shaker-type (1P/6TM) and contains the GYGD signature motif which seems to be involved in potassium selectivity.</text>
</comment>
<name>A0A9J6AZU8_SOLCO</name>
<protein>
    <recommendedName>
        <fullName evidence="13">Potassium channel</fullName>
    </recommendedName>
</protein>
<dbReference type="InterPro" id="IPR045319">
    <property type="entry name" value="KAT/AKT"/>
</dbReference>
<evidence type="ECO:0000256" key="3">
    <source>
        <dbReference type="ARBA" id="ARBA00022448"/>
    </source>
</evidence>
<dbReference type="CDD" id="cd00038">
    <property type="entry name" value="CAP_ED"/>
    <property type="match status" value="1"/>
</dbReference>
<comment type="caution">
    <text evidence="15">The sequence shown here is derived from an EMBL/GenBank/DDBJ whole genome shotgun (WGS) entry which is preliminary data.</text>
</comment>
<evidence type="ECO:0000256" key="11">
    <source>
        <dbReference type="ARBA" id="ARBA00023136"/>
    </source>
</evidence>
<reference evidence="15 16" key="1">
    <citation type="submission" date="2020-09" db="EMBL/GenBank/DDBJ databases">
        <title>De no assembly of potato wild relative species, Solanum commersonii.</title>
        <authorList>
            <person name="Cho K."/>
        </authorList>
    </citation>
    <scope>NUCLEOTIDE SEQUENCE [LARGE SCALE GENOMIC DNA]</scope>
    <source>
        <strain evidence="15">LZ3.2</strain>
        <tissue evidence="15">Leaf</tissue>
    </source>
</reference>
<keyword evidence="8 13" id="KW-0630">Potassium</keyword>
<keyword evidence="10 13" id="KW-0406">Ion transport</keyword>
<sequence>MDFYLLMNYKIIIHQQKETMNVLPKAIKSSIAHYLFLPIVQNVSLFRGVSRDLLFQLVPKMEVEYYPSKEEVILQNESQIDFYIIVSGALHLLVDIDRREQAVTRESFGNIGVLLGRPQPYAATTIEISQILCLSRKTFLNILRDNLEDEQIIMRNHFQESDPRLVFNNCYHVSKQDMPTNPSDLIINIQTLEARTKKQVENESESGGREHHIVLDHSVVPKGHIEMASSLPKRKWKEDQLDTECGGNKSIHEVPCCSYLGNRSQTGAIGGKSIKKRVTIHMRNNINSLQEHNVKLIILPNILEDLFILVTTRRTDNDS</sequence>
<feature type="domain" description="Cyclic nucleotide-binding" evidence="14">
    <location>
        <begin position="45"/>
        <end position="160"/>
    </location>
</feature>
<evidence type="ECO:0000259" key="14">
    <source>
        <dbReference type="PROSITE" id="PS50042"/>
    </source>
</evidence>
<keyword evidence="16" id="KW-1185">Reference proteome</keyword>
<evidence type="ECO:0000256" key="13">
    <source>
        <dbReference type="RuleBase" id="RU369015"/>
    </source>
</evidence>
<evidence type="ECO:0000256" key="4">
    <source>
        <dbReference type="ARBA" id="ARBA00022538"/>
    </source>
</evidence>
<keyword evidence="11" id="KW-0472">Membrane</keyword>
<evidence type="ECO:0000256" key="2">
    <source>
        <dbReference type="ARBA" id="ARBA00007929"/>
    </source>
</evidence>
<evidence type="ECO:0000313" key="16">
    <source>
        <dbReference type="Proteomes" id="UP000824120"/>
    </source>
</evidence>
<dbReference type="EMBL" id="JACXVP010000001">
    <property type="protein sequence ID" value="KAG5630101.1"/>
    <property type="molecule type" value="Genomic_DNA"/>
</dbReference>
<dbReference type="SMART" id="SM00100">
    <property type="entry name" value="cNMP"/>
    <property type="match status" value="1"/>
</dbReference>
<evidence type="ECO:0000256" key="7">
    <source>
        <dbReference type="ARBA" id="ARBA00022882"/>
    </source>
</evidence>
<comment type="subunit">
    <text evidence="13">The potassium channel is composed of a homo- or heterotetrameric complex of pore-forming subunits.</text>
</comment>
<keyword evidence="7 13" id="KW-0851">Voltage-gated channel</keyword>
<evidence type="ECO:0000256" key="9">
    <source>
        <dbReference type="ARBA" id="ARBA00022989"/>
    </source>
</evidence>
<dbReference type="GO" id="GO:0005249">
    <property type="term" value="F:voltage-gated potassium channel activity"/>
    <property type="evidence" value="ECO:0007669"/>
    <property type="project" value="UniProtKB-UniRule"/>
</dbReference>
<keyword evidence="12 13" id="KW-0407">Ion channel</keyword>
<evidence type="ECO:0000256" key="8">
    <source>
        <dbReference type="ARBA" id="ARBA00022958"/>
    </source>
</evidence>
<dbReference type="PROSITE" id="PS50042">
    <property type="entry name" value="CNMP_BINDING_3"/>
    <property type="match status" value="1"/>
</dbReference>
<dbReference type="Proteomes" id="UP000824120">
    <property type="component" value="Chromosome 1"/>
</dbReference>
<evidence type="ECO:0000256" key="1">
    <source>
        <dbReference type="ARBA" id="ARBA00004141"/>
    </source>
</evidence>
<keyword evidence="4 13" id="KW-0633">Potassium transport</keyword>
<keyword evidence="9" id="KW-1133">Transmembrane helix</keyword>
<dbReference type="Pfam" id="PF00027">
    <property type="entry name" value="cNMP_binding"/>
    <property type="match status" value="1"/>
</dbReference>
<dbReference type="GO" id="GO:0034702">
    <property type="term" value="C:monoatomic ion channel complex"/>
    <property type="evidence" value="ECO:0007669"/>
    <property type="project" value="UniProtKB-KW"/>
</dbReference>
<comment type="subcellular location">
    <subcellularLocation>
        <location evidence="1 13">Membrane</location>
        <topology evidence="1 13">Multi-pass membrane protein</topology>
    </subcellularLocation>
</comment>
<evidence type="ECO:0000313" key="15">
    <source>
        <dbReference type="EMBL" id="KAG5630101.1"/>
    </source>
</evidence>